<dbReference type="GO" id="GO:0031252">
    <property type="term" value="C:cell leading edge"/>
    <property type="evidence" value="ECO:0007669"/>
    <property type="project" value="TreeGrafter"/>
</dbReference>
<evidence type="ECO:0000313" key="3">
    <source>
        <dbReference type="EMBL" id="CAG9134803.1"/>
    </source>
</evidence>
<dbReference type="GO" id="GO:0044295">
    <property type="term" value="C:axonal growth cone"/>
    <property type="evidence" value="ECO:0007669"/>
    <property type="project" value="TreeGrafter"/>
</dbReference>
<sequence length="485" mass="54070">MVAYCDIGVMQQAGEWYKQNKQLKRRSTALLQALPPSAVEIDLTDSSDCVSDASTNEEIEFLKQTVSSLSRQVAELQTQLEAAQLQEFEAQQQLVTVTEIEFLKQTVSSLSRQVARLQTQLEAAQLQEFEAQQQLVTVTEELEIEREKTSSQETELQELRSRAERHDKLSKLLIEEVTKLKDNADKDRELAETYKSEARAAQKRVTVLTHQSSLLLGELTADERLLLLLQEVEALRAALEQQRARQHEQREQLQLKLAEKHEDTDILLWEEKIKLAEEDARKATERAEKAERRLAELANAKSGAKRSNLMSRISYFESGGTPESRSTRTEVTEKIPEVEEEVKMEEDVVEEEKVAVVEKSAPPVFHAPPPPPPPPPPPCLAPPPPPPPPAPPAFTPAAGGDMAAMLASKQGKLKKTQVNNGGAIDAIVDQIKGGKFHLKSTDQNFLDRRPREQPPEAVSEMLAILGTLRKRRSVSRPAFVGGGGE</sequence>
<comment type="caution">
    <text evidence="3">The sequence shown here is derived from an EMBL/GenBank/DDBJ whole genome shotgun (WGS) entry which is preliminary data.</text>
</comment>
<dbReference type="GO" id="GO:0048812">
    <property type="term" value="P:neuron projection morphogenesis"/>
    <property type="evidence" value="ECO:0007669"/>
    <property type="project" value="TreeGrafter"/>
</dbReference>
<dbReference type="Proteomes" id="UP000653454">
    <property type="component" value="Unassembled WGS sequence"/>
</dbReference>
<keyword evidence="1" id="KW-0175">Coiled coil</keyword>
<feature type="coiled-coil region" evidence="1">
    <location>
        <begin position="225"/>
        <end position="307"/>
    </location>
</feature>
<dbReference type="InterPro" id="IPR024849">
    <property type="entry name" value="Shootin-1"/>
</dbReference>
<dbReference type="AlphaFoldDB" id="A0A8S4G126"/>
<dbReference type="EMBL" id="CAJHNJ030000086">
    <property type="protein sequence ID" value="CAG9134803.1"/>
    <property type="molecule type" value="Genomic_DNA"/>
</dbReference>
<dbReference type="GO" id="GO:0005737">
    <property type="term" value="C:cytoplasm"/>
    <property type="evidence" value="ECO:0007669"/>
    <property type="project" value="TreeGrafter"/>
</dbReference>
<reference evidence="3" key="1">
    <citation type="submission" date="2020-11" db="EMBL/GenBank/DDBJ databases">
        <authorList>
            <person name="Whiteford S."/>
        </authorList>
    </citation>
    <scope>NUCLEOTIDE SEQUENCE</scope>
</reference>
<dbReference type="GO" id="GO:2001224">
    <property type="term" value="P:positive regulation of neuron migration"/>
    <property type="evidence" value="ECO:0007669"/>
    <property type="project" value="TreeGrafter"/>
</dbReference>
<evidence type="ECO:0000256" key="1">
    <source>
        <dbReference type="SAM" id="Coils"/>
    </source>
</evidence>
<organism evidence="3 4">
    <name type="scientific">Plutella xylostella</name>
    <name type="common">Diamondback moth</name>
    <name type="synonym">Plutella maculipennis</name>
    <dbReference type="NCBI Taxonomy" id="51655"/>
    <lineage>
        <taxon>Eukaryota</taxon>
        <taxon>Metazoa</taxon>
        <taxon>Ecdysozoa</taxon>
        <taxon>Arthropoda</taxon>
        <taxon>Hexapoda</taxon>
        <taxon>Insecta</taxon>
        <taxon>Pterygota</taxon>
        <taxon>Neoptera</taxon>
        <taxon>Endopterygota</taxon>
        <taxon>Lepidoptera</taxon>
        <taxon>Glossata</taxon>
        <taxon>Ditrysia</taxon>
        <taxon>Yponomeutoidea</taxon>
        <taxon>Plutellidae</taxon>
        <taxon>Plutella</taxon>
    </lineage>
</organism>
<dbReference type="PANTHER" id="PTHR46606:SF5">
    <property type="entry name" value="SHOOTIN-1"/>
    <property type="match status" value="1"/>
</dbReference>
<name>A0A8S4G126_PLUXY</name>
<gene>
    <name evidence="3" type="ORF">PLXY2_LOCUS13069</name>
</gene>
<feature type="compositionally biased region" description="Pro residues" evidence="2">
    <location>
        <begin position="365"/>
        <end position="394"/>
    </location>
</feature>
<feature type="coiled-coil region" evidence="1">
    <location>
        <begin position="59"/>
        <end position="176"/>
    </location>
</feature>
<evidence type="ECO:0000313" key="4">
    <source>
        <dbReference type="Proteomes" id="UP000653454"/>
    </source>
</evidence>
<proteinExistence type="predicted"/>
<accession>A0A8S4G126</accession>
<protein>
    <submittedName>
        <fullName evidence="3">(diamondback moth) hypothetical protein</fullName>
    </submittedName>
</protein>
<feature type="region of interest" description="Disordered" evidence="2">
    <location>
        <begin position="362"/>
        <end position="399"/>
    </location>
</feature>
<dbReference type="PANTHER" id="PTHR46606">
    <property type="entry name" value="SHOOTIN-1"/>
    <property type="match status" value="1"/>
</dbReference>
<evidence type="ECO:0000256" key="2">
    <source>
        <dbReference type="SAM" id="MobiDB-lite"/>
    </source>
</evidence>
<keyword evidence="4" id="KW-1185">Reference proteome</keyword>